<sequence length="64" mass="7222">KAVSVMVEFQTSSMTTRVPCRNQYLGFIVKTRNLDIYCSLNDTVKLMYVSIRPPAVVCSIYVNG</sequence>
<organism evidence="1 2">
    <name type="scientific">Biomphalaria pfeifferi</name>
    <name type="common">Bloodfluke planorb</name>
    <name type="synonym">Freshwater snail</name>
    <dbReference type="NCBI Taxonomy" id="112525"/>
    <lineage>
        <taxon>Eukaryota</taxon>
        <taxon>Metazoa</taxon>
        <taxon>Spiralia</taxon>
        <taxon>Lophotrochozoa</taxon>
        <taxon>Mollusca</taxon>
        <taxon>Gastropoda</taxon>
        <taxon>Heterobranchia</taxon>
        <taxon>Euthyneura</taxon>
        <taxon>Panpulmonata</taxon>
        <taxon>Hygrophila</taxon>
        <taxon>Lymnaeoidea</taxon>
        <taxon>Planorbidae</taxon>
        <taxon>Biomphalaria</taxon>
    </lineage>
</organism>
<feature type="non-terminal residue" evidence="1">
    <location>
        <position position="64"/>
    </location>
</feature>
<dbReference type="AlphaFoldDB" id="A0AAD8C219"/>
<feature type="non-terminal residue" evidence="1">
    <location>
        <position position="1"/>
    </location>
</feature>
<reference evidence="1" key="1">
    <citation type="journal article" date="2023" name="PLoS Negl. Trop. Dis.">
        <title>A genome sequence for Biomphalaria pfeifferi, the major vector snail for the human-infecting parasite Schistosoma mansoni.</title>
        <authorList>
            <person name="Bu L."/>
            <person name="Lu L."/>
            <person name="Laidemitt M.R."/>
            <person name="Zhang S.M."/>
            <person name="Mutuku M."/>
            <person name="Mkoji G."/>
            <person name="Steinauer M."/>
            <person name="Loker E.S."/>
        </authorList>
    </citation>
    <scope>NUCLEOTIDE SEQUENCE</scope>
    <source>
        <strain evidence="1">KasaAsao</strain>
    </source>
</reference>
<accession>A0AAD8C219</accession>
<protein>
    <submittedName>
        <fullName evidence="1">Uncharacterized protein</fullName>
    </submittedName>
</protein>
<keyword evidence="2" id="KW-1185">Reference proteome</keyword>
<reference evidence="1" key="2">
    <citation type="submission" date="2023-04" db="EMBL/GenBank/DDBJ databases">
        <authorList>
            <person name="Bu L."/>
            <person name="Lu L."/>
            <person name="Laidemitt M.R."/>
            <person name="Zhang S.M."/>
            <person name="Mutuku M."/>
            <person name="Mkoji G."/>
            <person name="Steinauer M."/>
            <person name="Loker E.S."/>
        </authorList>
    </citation>
    <scope>NUCLEOTIDE SEQUENCE</scope>
    <source>
        <strain evidence="1">KasaAsao</strain>
        <tissue evidence="1">Whole Snail</tissue>
    </source>
</reference>
<proteinExistence type="predicted"/>
<gene>
    <name evidence="1" type="ORF">Bpfe_005625</name>
</gene>
<name>A0AAD8C219_BIOPF</name>
<evidence type="ECO:0000313" key="1">
    <source>
        <dbReference type="EMBL" id="KAK0065067.1"/>
    </source>
</evidence>
<comment type="caution">
    <text evidence="1">The sequence shown here is derived from an EMBL/GenBank/DDBJ whole genome shotgun (WGS) entry which is preliminary data.</text>
</comment>
<dbReference type="EMBL" id="JASAOG010000015">
    <property type="protein sequence ID" value="KAK0065067.1"/>
    <property type="molecule type" value="Genomic_DNA"/>
</dbReference>
<dbReference type="Proteomes" id="UP001233172">
    <property type="component" value="Unassembled WGS sequence"/>
</dbReference>
<evidence type="ECO:0000313" key="2">
    <source>
        <dbReference type="Proteomes" id="UP001233172"/>
    </source>
</evidence>